<evidence type="ECO:0000313" key="3">
    <source>
        <dbReference type="EMBL" id="MFC3145980.1"/>
    </source>
</evidence>
<sequence length="189" mass="20084">MTRLARIAPQGARRIAGWLLFVCALALLPANGVAADTRTPGAAEFTAGYFCAREPVDIGEAEGTVSGTVSFVEGLPPFLGPGPLVPGQKDVGFGVHVRALPDYAGPVEITIEHPPMGPNNVTSQTWYTDISGLEAQYYGYTFDYEYEILKGQWRMTARTAAGVVYSAGFEVVDPALLPPVTCGYAVPLS</sequence>
<evidence type="ECO:0000256" key="1">
    <source>
        <dbReference type="SAM" id="SignalP"/>
    </source>
</evidence>
<feature type="signal peptide" evidence="1">
    <location>
        <begin position="1"/>
        <end position="34"/>
    </location>
</feature>
<keyword evidence="4" id="KW-1185">Reference proteome</keyword>
<proteinExistence type="predicted"/>
<comment type="caution">
    <text evidence="3">The sequence shown here is derived from an EMBL/GenBank/DDBJ whole genome shotgun (WGS) entry which is preliminary data.</text>
</comment>
<organism evidence="3 4">
    <name type="scientific">Psychromarinibacter halotolerans</name>
    <dbReference type="NCBI Taxonomy" id="1775175"/>
    <lineage>
        <taxon>Bacteria</taxon>
        <taxon>Pseudomonadati</taxon>
        <taxon>Pseudomonadota</taxon>
        <taxon>Alphaproteobacteria</taxon>
        <taxon>Rhodobacterales</taxon>
        <taxon>Paracoccaceae</taxon>
        <taxon>Psychromarinibacter</taxon>
    </lineage>
</organism>
<gene>
    <name evidence="3" type="ORF">ACFOGP_24880</name>
</gene>
<protein>
    <submittedName>
        <fullName evidence="3">DUF3859 domain-containing protein</fullName>
    </submittedName>
</protein>
<feature type="domain" description="DUF3859" evidence="2">
    <location>
        <begin position="84"/>
        <end position="171"/>
    </location>
</feature>
<keyword evidence="1" id="KW-0732">Signal</keyword>
<dbReference type="Proteomes" id="UP001595632">
    <property type="component" value="Unassembled WGS sequence"/>
</dbReference>
<reference evidence="4" key="1">
    <citation type="journal article" date="2019" name="Int. J. Syst. Evol. Microbiol.">
        <title>The Global Catalogue of Microorganisms (GCM) 10K type strain sequencing project: providing services to taxonomists for standard genome sequencing and annotation.</title>
        <authorList>
            <consortium name="The Broad Institute Genomics Platform"/>
            <consortium name="The Broad Institute Genome Sequencing Center for Infectious Disease"/>
            <person name="Wu L."/>
            <person name="Ma J."/>
        </authorList>
    </citation>
    <scope>NUCLEOTIDE SEQUENCE [LARGE SCALE GENOMIC DNA]</scope>
    <source>
        <strain evidence="4">KCTC 52366</strain>
    </source>
</reference>
<feature type="chain" id="PRO_5046162707" evidence="1">
    <location>
        <begin position="35"/>
        <end position="189"/>
    </location>
</feature>
<evidence type="ECO:0000313" key="4">
    <source>
        <dbReference type="Proteomes" id="UP001595632"/>
    </source>
</evidence>
<accession>A0ABV7GWR2</accession>
<dbReference type="Gene3D" id="2.60.40.2390">
    <property type="match status" value="1"/>
</dbReference>
<dbReference type="RefSeq" id="WP_275634981.1">
    <property type="nucleotide sequence ID" value="NZ_JARGYD010000015.1"/>
</dbReference>
<evidence type="ECO:0000259" key="2">
    <source>
        <dbReference type="Pfam" id="PF12975"/>
    </source>
</evidence>
<dbReference type="Pfam" id="PF12975">
    <property type="entry name" value="DUF3859"/>
    <property type="match status" value="1"/>
</dbReference>
<dbReference type="EMBL" id="JBHRTB010000010">
    <property type="protein sequence ID" value="MFC3145980.1"/>
    <property type="molecule type" value="Genomic_DNA"/>
</dbReference>
<name>A0ABV7GWR2_9RHOB</name>
<dbReference type="InterPro" id="IPR024331">
    <property type="entry name" value="DUF3859"/>
</dbReference>